<keyword evidence="3 10" id="KW-0812">Transmembrane</keyword>
<keyword evidence="5 10" id="KW-1133">Transmembrane helix</keyword>
<evidence type="ECO:0000256" key="5">
    <source>
        <dbReference type="ARBA" id="ARBA00022989"/>
    </source>
</evidence>
<dbReference type="Proteomes" id="UP001497392">
    <property type="component" value="Unassembled WGS sequence"/>
</dbReference>
<name>A0ABP1G1C1_9CHLO</name>
<gene>
    <name evidence="11" type="primary">g6176</name>
    <name evidence="11" type="ORF">VP750_LOCUS5291</name>
</gene>
<evidence type="ECO:0000256" key="8">
    <source>
        <dbReference type="ARBA" id="ARBA00043980"/>
    </source>
</evidence>
<dbReference type="EMBL" id="CAXHTA020000009">
    <property type="protein sequence ID" value="CAL5223632.1"/>
    <property type="molecule type" value="Genomic_DNA"/>
</dbReference>
<comment type="similarity">
    <text evidence="8">Belongs to the CemA family.</text>
</comment>
<proteinExistence type="inferred from homology"/>
<keyword evidence="7 10" id="KW-0472">Membrane</keyword>
<evidence type="ECO:0000256" key="6">
    <source>
        <dbReference type="ARBA" id="ARBA00023065"/>
    </source>
</evidence>
<organism evidence="11 12">
    <name type="scientific">Coccomyxa viridis</name>
    <dbReference type="NCBI Taxonomy" id="1274662"/>
    <lineage>
        <taxon>Eukaryota</taxon>
        <taxon>Viridiplantae</taxon>
        <taxon>Chlorophyta</taxon>
        <taxon>core chlorophytes</taxon>
        <taxon>Trebouxiophyceae</taxon>
        <taxon>Trebouxiophyceae incertae sedis</taxon>
        <taxon>Coccomyxaceae</taxon>
        <taxon>Coccomyxa</taxon>
    </lineage>
</organism>
<keyword evidence="12" id="KW-1185">Reference proteome</keyword>
<comment type="caution">
    <text evidence="11">The sequence shown here is derived from an EMBL/GenBank/DDBJ whole genome shotgun (WGS) entry which is preliminary data.</text>
</comment>
<keyword evidence="4" id="KW-0375">Hydrogen ion transport</keyword>
<dbReference type="Pfam" id="PF03040">
    <property type="entry name" value="CemA"/>
    <property type="match status" value="1"/>
</dbReference>
<evidence type="ECO:0000256" key="1">
    <source>
        <dbReference type="ARBA" id="ARBA00004141"/>
    </source>
</evidence>
<evidence type="ECO:0000313" key="11">
    <source>
        <dbReference type="EMBL" id="CAL5223632.1"/>
    </source>
</evidence>
<reference evidence="11 12" key="1">
    <citation type="submission" date="2024-06" db="EMBL/GenBank/DDBJ databases">
        <authorList>
            <person name="Kraege A."/>
            <person name="Thomma B."/>
        </authorList>
    </citation>
    <scope>NUCLEOTIDE SEQUENCE [LARGE SCALE GENOMIC DNA]</scope>
</reference>
<dbReference type="PANTHER" id="PTHR33650">
    <property type="entry name" value="CHLOROPLAST ENVELOPE MEMBRANE PROTEIN-RELATED"/>
    <property type="match status" value="1"/>
</dbReference>
<evidence type="ECO:0000256" key="7">
    <source>
        <dbReference type="ARBA" id="ARBA00023136"/>
    </source>
</evidence>
<comment type="subcellular location">
    <subcellularLocation>
        <location evidence="1">Membrane</location>
        <topology evidence="1">Multi-pass membrane protein</topology>
    </subcellularLocation>
</comment>
<evidence type="ECO:0000256" key="3">
    <source>
        <dbReference type="ARBA" id="ARBA00022692"/>
    </source>
</evidence>
<feature type="transmembrane region" description="Helical" evidence="10">
    <location>
        <begin position="368"/>
        <end position="387"/>
    </location>
</feature>
<accession>A0ABP1G1C1</accession>
<evidence type="ECO:0000256" key="10">
    <source>
        <dbReference type="SAM" id="Phobius"/>
    </source>
</evidence>
<evidence type="ECO:0000256" key="2">
    <source>
        <dbReference type="ARBA" id="ARBA00022448"/>
    </source>
</evidence>
<evidence type="ECO:0000313" key="12">
    <source>
        <dbReference type="Proteomes" id="UP001497392"/>
    </source>
</evidence>
<protein>
    <submittedName>
        <fullName evidence="11">G6176 protein</fullName>
    </submittedName>
</protein>
<dbReference type="InterPro" id="IPR004282">
    <property type="entry name" value="CemA"/>
</dbReference>
<dbReference type="PANTHER" id="PTHR33650:SF1">
    <property type="entry name" value="CHLOROPLAST ENVELOPE MEMBRANE PROTEIN"/>
    <property type="match status" value="1"/>
</dbReference>
<feature type="region of interest" description="Disordered" evidence="9">
    <location>
        <begin position="65"/>
        <end position="102"/>
    </location>
</feature>
<feature type="transmembrane region" description="Helical" evidence="10">
    <location>
        <begin position="284"/>
        <end position="303"/>
    </location>
</feature>
<keyword evidence="2" id="KW-0813">Transport</keyword>
<evidence type="ECO:0000256" key="4">
    <source>
        <dbReference type="ARBA" id="ARBA00022781"/>
    </source>
</evidence>
<sequence length="408" mass="45859">MNLPRPDVYLARRKARSAAFRGMAIGRYLLPQLLDLGRRPGGSSESQSIGVHRCCRLVVRAAQNGNKRPFTRSRRVSSNGKPPSSPSPGVPPSSSEGDWGGWGGWGDDDPDIDWVDLSKVRRNGSREAARARRRKAKDTNKVGRDEFLRPMVDTTGIRYRIGFSEEEVTEEIREEFEENQQESWEGLRFGGILIAVPIMVGFIVSRIFAEPFYEVAQRYNSQVFALSDREKIEGAKEIHKHELRLRMDAAIGRAPPLSDFELQTELRREALHLAEEFRERNRTALLNLLSDSTIALTGFILLLRNSDGRGALFGTIGRVFSGFSDTAKAFLIIASTDILLGYHSEEGWTAAIHLLTGHYGIEVEEAPIYIFVAIVPVTMDAYFKLWIFRGLNRKNPAAAVTLKSMDRH</sequence>
<evidence type="ECO:0000256" key="9">
    <source>
        <dbReference type="SAM" id="MobiDB-lite"/>
    </source>
</evidence>
<keyword evidence="6" id="KW-0406">Ion transport</keyword>
<feature type="transmembrane region" description="Helical" evidence="10">
    <location>
        <begin position="189"/>
        <end position="209"/>
    </location>
</feature>